<keyword evidence="4" id="KW-1185">Reference proteome</keyword>
<organism evidence="3 4">
    <name type="scientific">Brassicogethes aeneus</name>
    <name type="common">Rape pollen beetle</name>
    <name type="synonym">Meligethes aeneus</name>
    <dbReference type="NCBI Taxonomy" id="1431903"/>
    <lineage>
        <taxon>Eukaryota</taxon>
        <taxon>Metazoa</taxon>
        <taxon>Ecdysozoa</taxon>
        <taxon>Arthropoda</taxon>
        <taxon>Hexapoda</taxon>
        <taxon>Insecta</taxon>
        <taxon>Pterygota</taxon>
        <taxon>Neoptera</taxon>
        <taxon>Endopterygota</taxon>
        <taxon>Coleoptera</taxon>
        <taxon>Polyphaga</taxon>
        <taxon>Cucujiformia</taxon>
        <taxon>Nitidulidae</taxon>
        <taxon>Meligethinae</taxon>
        <taxon>Brassicogethes</taxon>
    </lineage>
</organism>
<reference evidence="3" key="1">
    <citation type="submission" date="2021-12" db="EMBL/GenBank/DDBJ databases">
        <authorList>
            <person name="King R."/>
        </authorList>
    </citation>
    <scope>NUCLEOTIDE SEQUENCE</scope>
</reference>
<dbReference type="InterPro" id="IPR006578">
    <property type="entry name" value="MADF-dom"/>
</dbReference>
<dbReference type="OrthoDB" id="8195830at2759"/>
<feature type="compositionally biased region" description="Basic and acidic residues" evidence="1">
    <location>
        <begin position="311"/>
        <end position="331"/>
    </location>
</feature>
<protein>
    <recommendedName>
        <fullName evidence="2">MADF domain-containing protein</fullName>
    </recommendedName>
</protein>
<dbReference type="Proteomes" id="UP001154078">
    <property type="component" value="Chromosome 8"/>
</dbReference>
<dbReference type="EMBL" id="OV121139">
    <property type="protein sequence ID" value="CAH0562912.1"/>
    <property type="molecule type" value="Genomic_DNA"/>
</dbReference>
<dbReference type="Pfam" id="PF10545">
    <property type="entry name" value="MADF_DNA_bdg"/>
    <property type="match status" value="1"/>
</dbReference>
<gene>
    <name evidence="3" type="ORF">MELIAE_LOCUS11926</name>
</gene>
<dbReference type="AlphaFoldDB" id="A0A9P0FP86"/>
<feature type="region of interest" description="Disordered" evidence="1">
    <location>
        <begin position="65"/>
        <end position="105"/>
    </location>
</feature>
<evidence type="ECO:0000256" key="1">
    <source>
        <dbReference type="SAM" id="MobiDB-lite"/>
    </source>
</evidence>
<feature type="domain" description="MADF" evidence="2">
    <location>
        <begin position="11"/>
        <end position="74"/>
    </location>
</feature>
<evidence type="ECO:0000259" key="2">
    <source>
        <dbReference type="Pfam" id="PF10545"/>
    </source>
</evidence>
<feature type="compositionally biased region" description="Polar residues" evidence="1">
    <location>
        <begin position="90"/>
        <end position="103"/>
    </location>
</feature>
<accession>A0A9P0FP86</accession>
<sequence>MDEAELIRVVQFPNLYNKKHSLFKDKMARENSWKTISRLMNDHQQHEMFSAVDVEKRWTSLQQKYSQQKKDIRTMPSGSGGGVKVKRSGNYQKAGTDGSQQNVPKDVTPLADLWEPLPELWDSLGTITSDKVATTKESEQEKENNEATVEVVTVPVPGTSNDAIRQQTGTLRRQMASKRKRPVNALEESTIRYLNNLNTFLEKQSGSHGRDETFKTAIGDLIEGIHFKIDIDEDALFEEFVALQDFVKNGSLNENEDVDQRWFFNQRTNKKADKENFKEHTLGSKKEPLKSQRLEIITIKLDNTKSKLKKTSKELNETRKKLREANTEIKL</sequence>
<evidence type="ECO:0000313" key="3">
    <source>
        <dbReference type="EMBL" id="CAH0562912.1"/>
    </source>
</evidence>
<feature type="region of interest" description="Disordered" evidence="1">
    <location>
        <begin position="310"/>
        <end position="331"/>
    </location>
</feature>
<evidence type="ECO:0000313" key="4">
    <source>
        <dbReference type="Proteomes" id="UP001154078"/>
    </source>
</evidence>
<proteinExistence type="predicted"/>
<name>A0A9P0FP86_BRAAE</name>